<evidence type="ECO:0000313" key="3">
    <source>
        <dbReference type="Proteomes" id="UP000551878"/>
    </source>
</evidence>
<feature type="transmembrane region" description="Helical" evidence="1">
    <location>
        <begin position="9"/>
        <end position="29"/>
    </location>
</feature>
<proteinExistence type="predicted"/>
<keyword evidence="3" id="KW-1185">Reference proteome</keyword>
<dbReference type="AlphaFoldDB" id="A0A840QSD3"/>
<protein>
    <submittedName>
        <fullName evidence="2">Uncharacterized protein</fullName>
    </submittedName>
</protein>
<sequence>MKLSNTKLAFLLLGIGFLGAILFWVWAFFS</sequence>
<evidence type="ECO:0000313" key="2">
    <source>
        <dbReference type="EMBL" id="MBB5174239.1"/>
    </source>
</evidence>
<keyword evidence="1" id="KW-0812">Transmembrane</keyword>
<keyword evidence="1" id="KW-0472">Membrane</keyword>
<reference evidence="2 3" key="1">
    <citation type="submission" date="2020-08" db="EMBL/GenBank/DDBJ databases">
        <title>Genomic Encyclopedia of Type Strains, Phase IV (KMG-IV): sequencing the most valuable type-strain genomes for metagenomic binning, comparative biology and taxonomic classification.</title>
        <authorList>
            <person name="Goeker M."/>
        </authorList>
    </citation>
    <scope>NUCLEOTIDE SEQUENCE [LARGE SCALE GENOMIC DNA]</scope>
    <source>
        <strain evidence="2 3">DSM 24696</strain>
    </source>
</reference>
<keyword evidence="1" id="KW-1133">Transmembrane helix</keyword>
<organism evidence="2 3">
    <name type="scientific">Texcoconibacillus texcoconensis</name>
    <dbReference type="NCBI Taxonomy" id="1095777"/>
    <lineage>
        <taxon>Bacteria</taxon>
        <taxon>Bacillati</taxon>
        <taxon>Bacillota</taxon>
        <taxon>Bacilli</taxon>
        <taxon>Bacillales</taxon>
        <taxon>Bacillaceae</taxon>
        <taxon>Texcoconibacillus</taxon>
    </lineage>
</organism>
<dbReference type="EMBL" id="JACHHB010000011">
    <property type="protein sequence ID" value="MBB5174239.1"/>
    <property type="molecule type" value="Genomic_DNA"/>
</dbReference>
<comment type="caution">
    <text evidence="2">The sequence shown here is derived from an EMBL/GenBank/DDBJ whole genome shotgun (WGS) entry which is preliminary data.</text>
</comment>
<evidence type="ECO:0000256" key="1">
    <source>
        <dbReference type="SAM" id="Phobius"/>
    </source>
</evidence>
<name>A0A840QSD3_9BACI</name>
<accession>A0A840QSD3</accession>
<dbReference type="Proteomes" id="UP000551878">
    <property type="component" value="Unassembled WGS sequence"/>
</dbReference>
<gene>
    <name evidence="2" type="ORF">HNQ41_002433</name>
</gene>